<evidence type="ECO:0000256" key="1">
    <source>
        <dbReference type="SAM" id="MobiDB-lite"/>
    </source>
</evidence>
<reference evidence="2" key="1">
    <citation type="submission" date="2020-06" db="EMBL/GenBank/DDBJ databases">
        <authorList>
            <consortium name="Plant Systems Biology data submission"/>
        </authorList>
    </citation>
    <scope>NUCLEOTIDE SEQUENCE</scope>
    <source>
        <strain evidence="2">D6</strain>
    </source>
</reference>
<dbReference type="EMBL" id="CAICTM010000020">
    <property type="protein sequence ID" value="CAB9497444.1"/>
    <property type="molecule type" value="Genomic_DNA"/>
</dbReference>
<feature type="compositionally biased region" description="Low complexity" evidence="1">
    <location>
        <begin position="1"/>
        <end position="13"/>
    </location>
</feature>
<proteinExistence type="predicted"/>
<feature type="compositionally biased region" description="Basic residues" evidence="1">
    <location>
        <begin position="14"/>
        <end position="23"/>
    </location>
</feature>
<accession>A0A9N8DAZ1</accession>
<evidence type="ECO:0000313" key="3">
    <source>
        <dbReference type="Proteomes" id="UP001153069"/>
    </source>
</evidence>
<feature type="compositionally biased region" description="Basic and acidic residues" evidence="1">
    <location>
        <begin position="24"/>
        <end position="40"/>
    </location>
</feature>
<sequence length="237" mass="27279">MKRAASPSTATSRRSTRASTRHKKEQDDRKKEQDDREQEKANLAVRLMSTPLLQALPAVLSSGYLYHHECITAASTCQNWYHLWKEVEDEFPEDSLVEIEVKHISSSRNNREVTVPTFIQNTEGLLEAFHTQQFSRQIFDKANELKVAAKPGKTAKKRCREGLPKWGIDVRRVKILYWGPVSRNHGGIYISYCKHTGAVMQVRIDHELPFWTLNGIRQKTWAKACLWAGSFTEIELL</sequence>
<feature type="region of interest" description="Disordered" evidence="1">
    <location>
        <begin position="1"/>
        <end position="40"/>
    </location>
</feature>
<organism evidence="2 3">
    <name type="scientific">Seminavis robusta</name>
    <dbReference type="NCBI Taxonomy" id="568900"/>
    <lineage>
        <taxon>Eukaryota</taxon>
        <taxon>Sar</taxon>
        <taxon>Stramenopiles</taxon>
        <taxon>Ochrophyta</taxon>
        <taxon>Bacillariophyta</taxon>
        <taxon>Bacillariophyceae</taxon>
        <taxon>Bacillariophycidae</taxon>
        <taxon>Naviculales</taxon>
        <taxon>Naviculaceae</taxon>
        <taxon>Seminavis</taxon>
    </lineage>
</organism>
<dbReference type="AlphaFoldDB" id="A0A9N8DAZ1"/>
<comment type="caution">
    <text evidence="2">The sequence shown here is derived from an EMBL/GenBank/DDBJ whole genome shotgun (WGS) entry which is preliminary data.</text>
</comment>
<gene>
    <name evidence="2" type="ORF">SEMRO_20_G013930.1</name>
</gene>
<keyword evidence="3" id="KW-1185">Reference proteome</keyword>
<dbReference type="Proteomes" id="UP001153069">
    <property type="component" value="Unassembled WGS sequence"/>
</dbReference>
<evidence type="ECO:0000313" key="2">
    <source>
        <dbReference type="EMBL" id="CAB9497444.1"/>
    </source>
</evidence>
<name>A0A9N8DAZ1_9STRA</name>
<protein>
    <submittedName>
        <fullName evidence="2">Uncharacterized protein</fullName>
    </submittedName>
</protein>